<keyword evidence="1" id="KW-0808">Transferase</keyword>
<dbReference type="InterPro" id="IPR001296">
    <property type="entry name" value="Glyco_trans_1"/>
</dbReference>
<proteinExistence type="predicted"/>
<gene>
    <name evidence="3" type="ORF">G7B40_009070</name>
</gene>
<dbReference type="SUPFAM" id="SSF53756">
    <property type="entry name" value="UDP-Glycosyltransferase/glycogen phosphorylase"/>
    <property type="match status" value="1"/>
</dbReference>
<evidence type="ECO:0000313" key="3">
    <source>
        <dbReference type="EMBL" id="MDR9894719.1"/>
    </source>
</evidence>
<dbReference type="Gene3D" id="3.40.50.2000">
    <property type="entry name" value="Glycogen Phosphorylase B"/>
    <property type="match status" value="1"/>
</dbReference>
<dbReference type="GO" id="GO:0016757">
    <property type="term" value="F:glycosyltransferase activity"/>
    <property type="evidence" value="ECO:0007669"/>
    <property type="project" value="InterPro"/>
</dbReference>
<dbReference type="Proteomes" id="UP000667802">
    <property type="component" value="Unassembled WGS sequence"/>
</dbReference>
<organism evidence="3 4">
    <name type="scientific">Aetokthonos hydrillicola Thurmond2011</name>
    <dbReference type="NCBI Taxonomy" id="2712845"/>
    <lineage>
        <taxon>Bacteria</taxon>
        <taxon>Bacillati</taxon>
        <taxon>Cyanobacteriota</taxon>
        <taxon>Cyanophyceae</taxon>
        <taxon>Nostocales</taxon>
        <taxon>Hapalosiphonaceae</taxon>
        <taxon>Aetokthonos</taxon>
    </lineage>
</organism>
<dbReference type="RefSeq" id="WP_208339756.1">
    <property type="nucleotide sequence ID" value="NZ_CAWQFN010000563.1"/>
</dbReference>
<sequence>MQEFSQKKKLDFAGTQVSSNLNSAQTPKGDRKIMLFNLSTSGHHPSYILHLIRFWGEHDLPGSLNIVVSPKFIQQHTDIVDLARKYGQEKVNLVPITIDETAALLPHSNYLNRKLYFFQEWRLVYSYAESLKADHCLLMYFDTIQIPMAVAKKFPCSVSSIYFRPTFHYNQFDHYKPTWKDSLQQSQEKLILSLALRHRQLKTLFCLDPFVVKYLDKFNTTVKNVYLPDPVQIYNDTAITTKKLRESLNIDPSRKIFLLFGSLDGRKGLHQLLEAVSLLSPDVCQQICLLLVGPIDNSVKSHVDNRVIQISQSLPIQIITHNQFIADHEIQAYFKLADVILAPYQRHVGMSAILVRAATAQKPVLSSNYGLMGEITRRYQLGITVDSTIPHQIALGLAQFVNTSPEKFGDSTKMKTFAEQNTAEKFASVIFQHV</sequence>
<dbReference type="PANTHER" id="PTHR46401:SF2">
    <property type="entry name" value="GLYCOSYLTRANSFERASE WBBK-RELATED"/>
    <property type="match status" value="1"/>
</dbReference>
<name>A0AAP5I4S9_9CYAN</name>
<keyword evidence="4" id="KW-1185">Reference proteome</keyword>
<protein>
    <submittedName>
        <fullName evidence="3">Glycosyltransferase</fullName>
    </submittedName>
</protein>
<evidence type="ECO:0000256" key="1">
    <source>
        <dbReference type="ARBA" id="ARBA00022679"/>
    </source>
</evidence>
<evidence type="ECO:0000313" key="4">
    <source>
        <dbReference type="Proteomes" id="UP000667802"/>
    </source>
</evidence>
<dbReference type="Pfam" id="PF00534">
    <property type="entry name" value="Glycos_transf_1"/>
    <property type="match status" value="1"/>
</dbReference>
<dbReference type="PANTHER" id="PTHR46401">
    <property type="entry name" value="GLYCOSYLTRANSFERASE WBBK-RELATED"/>
    <property type="match status" value="1"/>
</dbReference>
<dbReference type="AlphaFoldDB" id="A0AAP5I4S9"/>
<accession>A0AAP5I4S9</accession>
<reference evidence="4" key="1">
    <citation type="journal article" date="2021" name="Science">
        <title>Hunting the eagle killer: A cyanobacterial neurotoxin causes vacuolar myelinopathy.</title>
        <authorList>
            <person name="Breinlinger S."/>
            <person name="Phillips T.J."/>
            <person name="Haram B.N."/>
            <person name="Mares J."/>
            <person name="Martinez Yerena J.A."/>
            <person name="Hrouzek P."/>
            <person name="Sobotka R."/>
            <person name="Henderson W.M."/>
            <person name="Schmieder P."/>
            <person name="Williams S.M."/>
            <person name="Lauderdale J.D."/>
            <person name="Wilde H.D."/>
            <person name="Gerrin W."/>
            <person name="Kust A."/>
            <person name="Washington J.W."/>
            <person name="Wagner C."/>
            <person name="Geier B."/>
            <person name="Liebeke M."/>
            <person name="Enke H."/>
            <person name="Niedermeyer T.H.J."/>
            <person name="Wilde S.B."/>
        </authorList>
    </citation>
    <scope>NUCLEOTIDE SEQUENCE [LARGE SCALE GENOMIC DNA]</scope>
    <source>
        <strain evidence="4">Thurmond2011</strain>
    </source>
</reference>
<evidence type="ECO:0000259" key="2">
    <source>
        <dbReference type="Pfam" id="PF00534"/>
    </source>
</evidence>
<comment type="caution">
    <text evidence="3">The sequence shown here is derived from an EMBL/GenBank/DDBJ whole genome shotgun (WGS) entry which is preliminary data.</text>
</comment>
<feature type="domain" description="Glycosyl transferase family 1" evidence="2">
    <location>
        <begin position="242"/>
        <end position="404"/>
    </location>
</feature>
<dbReference type="EMBL" id="JAALHA020000003">
    <property type="protein sequence ID" value="MDR9894719.1"/>
    <property type="molecule type" value="Genomic_DNA"/>
</dbReference>
<dbReference type="GO" id="GO:0009103">
    <property type="term" value="P:lipopolysaccharide biosynthetic process"/>
    <property type="evidence" value="ECO:0007669"/>
    <property type="project" value="TreeGrafter"/>
</dbReference>